<evidence type="ECO:0000313" key="9">
    <source>
        <dbReference type="Proteomes" id="UP001497525"/>
    </source>
</evidence>
<dbReference type="PROSITE" id="PS00379">
    <property type="entry name" value="CDP_ALCOHOL_P_TRANSF"/>
    <property type="match status" value="1"/>
</dbReference>
<evidence type="ECO:0000256" key="1">
    <source>
        <dbReference type="ARBA" id="ARBA00004370"/>
    </source>
</evidence>
<keyword evidence="7" id="KW-1133">Transmembrane helix</keyword>
<reference evidence="8" key="1">
    <citation type="submission" date="2024-06" db="EMBL/GenBank/DDBJ databases">
        <authorList>
            <person name="Liu X."/>
            <person name="Lenzi L."/>
            <person name="Haldenby T S."/>
            <person name="Uol C."/>
        </authorList>
    </citation>
    <scope>NUCLEOTIDE SEQUENCE</scope>
</reference>
<keyword evidence="4 7" id="KW-0472">Membrane</keyword>
<dbReference type="InterPro" id="IPR000462">
    <property type="entry name" value="CDP-OH_P_trans"/>
</dbReference>
<keyword evidence="7" id="KW-0812">Transmembrane</keyword>
<feature type="transmembrane region" description="Helical" evidence="7">
    <location>
        <begin position="253"/>
        <end position="272"/>
    </location>
</feature>
<organism evidence="8 9">
    <name type="scientific">Calicophoron daubneyi</name>
    <name type="common">Rumen fluke</name>
    <name type="synonym">Paramphistomum daubneyi</name>
    <dbReference type="NCBI Taxonomy" id="300641"/>
    <lineage>
        <taxon>Eukaryota</taxon>
        <taxon>Metazoa</taxon>
        <taxon>Spiralia</taxon>
        <taxon>Lophotrochozoa</taxon>
        <taxon>Platyhelminthes</taxon>
        <taxon>Trematoda</taxon>
        <taxon>Digenea</taxon>
        <taxon>Plagiorchiida</taxon>
        <taxon>Pronocephalata</taxon>
        <taxon>Paramphistomoidea</taxon>
        <taxon>Paramphistomidae</taxon>
        <taxon>Calicophoron</taxon>
    </lineage>
</organism>
<evidence type="ECO:0000256" key="5">
    <source>
        <dbReference type="RuleBase" id="RU003750"/>
    </source>
</evidence>
<dbReference type="PANTHER" id="PTHR10414:SF37">
    <property type="entry name" value="BB IN A BOXCAR, ISOFORM C"/>
    <property type="match status" value="1"/>
</dbReference>
<evidence type="ECO:0008006" key="10">
    <source>
        <dbReference type="Google" id="ProtNLM"/>
    </source>
</evidence>
<evidence type="ECO:0000313" key="8">
    <source>
        <dbReference type="EMBL" id="CAL5137985.1"/>
    </source>
</evidence>
<dbReference type="EMBL" id="CAXLJL010000467">
    <property type="protein sequence ID" value="CAL5137985.1"/>
    <property type="molecule type" value="Genomic_DNA"/>
</dbReference>
<dbReference type="InterPro" id="IPR048254">
    <property type="entry name" value="CDP_ALCOHOL_P_TRANSF_CS"/>
</dbReference>
<dbReference type="InterPro" id="IPR043130">
    <property type="entry name" value="CDP-OH_PTrfase_TM_dom"/>
</dbReference>
<dbReference type="Pfam" id="PF01066">
    <property type="entry name" value="CDP-OH_P_transf"/>
    <property type="match status" value="1"/>
</dbReference>
<evidence type="ECO:0000256" key="6">
    <source>
        <dbReference type="SAM" id="MobiDB-lite"/>
    </source>
</evidence>
<comment type="subcellular location">
    <subcellularLocation>
        <location evidence="1">Membrane</location>
    </subcellularLocation>
</comment>
<protein>
    <recommendedName>
        <fullName evidence="10">Choline/ethanolaminephosphotransferase 1</fullName>
    </recommendedName>
</protein>
<dbReference type="GO" id="GO:0004142">
    <property type="term" value="F:diacylglycerol cholinephosphotransferase activity"/>
    <property type="evidence" value="ECO:0007669"/>
    <property type="project" value="TreeGrafter"/>
</dbReference>
<comment type="caution">
    <text evidence="8">The sequence shown here is derived from an EMBL/GenBank/DDBJ whole genome shotgun (WGS) entry which is preliminary data.</text>
</comment>
<evidence type="ECO:0000256" key="7">
    <source>
        <dbReference type="SAM" id="Phobius"/>
    </source>
</evidence>
<evidence type="ECO:0000256" key="2">
    <source>
        <dbReference type="ARBA" id="ARBA00010441"/>
    </source>
</evidence>
<feature type="transmembrane region" description="Helical" evidence="7">
    <location>
        <begin position="81"/>
        <end position="99"/>
    </location>
</feature>
<feature type="transmembrane region" description="Helical" evidence="7">
    <location>
        <begin position="55"/>
        <end position="74"/>
    </location>
</feature>
<feature type="transmembrane region" description="Helical" evidence="7">
    <location>
        <begin position="338"/>
        <end position="356"/>
    </location>
</feature>
<comment type="similarity">
    <text evidence="2 5">Belongs to the CDP-alcohol phosphatidyltransferase class-I family.</text>
</comment>
<dbReference type="GO" id="GO:0006646">
    <property type="term" value="P:phosphatidylethanolamine biosynthetic process"/>
    <property type="evidence" value="ECO:0007669"/>
    <property type="project" value="TreeGrafter"/>
</dbReference>
<keyword evidence="3 5" id="KW-0808">Transferase</keyword>
<accession>A0AAV2TNS6</accession>
<sequence length="415" mass="46020">MSEFFSHEPLQIAQVARITEHKYKSSGKSVCEPFLQPFWNWSAKYIPRRVAPNTLTISGLVGNALSVLLLLCYSPDLRSQIPALPLVLHVLGVFLYQTLDALDGLHARQTNTCSPLGELFDHGCDAIAMTLLALGFFSAMGLGHWPLIAFAEFFILNCVFYTTQWQCYVTGIIEFASFSVTEALLASILFSLVSALFGVDFWGLQDPIFGMELRIIQFVAVVIGSTVLFIRFGQTILDGGSGKFGTTVANTSVLFPVCPLFVVILMAILVAVRSPAGVYQQNISLYLLTFGIVTAKISQNLVVAHMTKSAITLFDSSMLGPFCLLANRYFDCPLNETLVLWFSCAWAVFDVLYFCVRVSIQIANFLNIYMFRVDRPPSQPSRPANKKQATVSSVQRNATSFPEPPNPRSRTRKMP</sequence>
<dbReference type="GO" id="GO:0005794">
    <property type="term" value="C:Golgi apparatus"/>
    <property type="evidence" value="ECO:0007669"/>
    <property type="project" value="TreeGrafter"/>
</dbReference>
<dbReference type="Proteomes" id="UP001497525">
    <property type="component" value="Unassembled WGS sequence"/>
</dbReference>
<feature type="region of interest" description="Disordered" evidence="6">
    <location>
        <begin position="378"/>
        <end position="415"/>
    </location>
</feature>
<dbReference type="InterPro" id="IPR014472">
    <property type="entry name" value="CHOPT"/>
</dbReference>
<gene>
    <name evidence="8" type="ORF">CDAUBV1_LOCUS12504</name>
</gene>
<feature type="transmembrane region" description="Helical" evidence="7">
    <location>
        <begin position="119"/>
        <end position="137"/>
    </location>
</feature>
<evidence type="ECO:0000256" key="3">
    <source>
        <dbReference type="ARBA" id="ARBA00022679"/>
    </source>
</evidence>
<dbReference type="PIRSF" id="PIRSF015665">
    <property type="entry name" value="CHOPT"/>
    <property type="match status" value="1"/>
</dbReference>
<feature type="transmembrane region" description="Helical" evidence="7">
    <location>
        <begin position="215"/>
        <end position="233"/>
    </location>
</feature>
<name>A0AAV2TNS6_CALDB</name>
<feature type="transmembrane region" description="Helical" evidence="7">
    <location>
        <begin position="183"/>
        <end position="203"/>
    </location>
</feature>
<dbReference type="PANTHER" id="PTHR10414">
    <property type="entry name" value="ETHANOLAMINEPHOSPHOTRANSFERASE"/>
    <property type="match status" value="1"/>
</dbReference>
<dbReference type="AlphaFoldDB" id="A0AAV2TNS6"/>
<dbReference type="GO" id="GO:0004307">
    <property type="term" value="F:ethanolaminephosphotransferase activity"/>
    <property type="evidence" value="ECO:0007669"/>
    <property type="project" value="TreeGrafter"/>
</dbReference>
<feature type="transmembrane region" description="Helical" evidence="7">
    <location>
        <begin position="284"/>
        <end position="306"/>
    </location>
</feature>
<dbReference type="GO" id="GO:0005789">
    <property type="term" value="C:endoplasmic reticulum membrane"/>
    <property type="evidence" value="ECO:0007669"/>
    <property type="project" value="TreeGrafter"/>
</dbReference>
<proteinExistence type="inferred from homology"/>
<dbReference type="Gene3D" id="1.20.120.1760">
    <property type="match status" value="1"/>
</dbReference>
<evidence type="ECO:0000256" key="4">
    <source>
        <dbReference type="ARBA" id="ARBA00023136"/>
    </source>
</evidence>
<feature type="compositionally biased region" description="Polar residues" evidence="6">
    <location>
        <begin position="387"/>
        <end position="400"/>
    </location>
</feature>